<feature type="transmembrane region" description="Helical" evidence="7">
    <location>
        <begin position="511"/>
        <end position="542"/>
    </location>
</feature>
<feature type="transmembrane region" description="Helical" evidence="7">
    <location>
        <begin position="54"/>
        <end position="75"/>
    </location>
</feature>
<dbReference type="GO" id="GO:0008324">
    <property type="term" value="F:monoatomic cation transmembrane transporter activity"/>
    <property type="evidence" value="ECO:0007669"/>
    <property type="project" value="InterPro"/>
</dbReference>
<dbReference type="Gene3D" id="3.30.70.1450">
    <property type="entry name" value="Regulator of K+ conductance, C-terminal domain"/>
    <property type="match status" value="2"/>
</dbReference>
<dbReference type="STRING" id="1121416.SAMN02745220_00072"/>
<keyword evidence="6 7" id="KW-0472">Membrane</keyword>
<dbReference type="SUPFAM" id="SSF116726">
    <property type="entry name" value="TrkA C-terminal domain-like"/>
    <property type="match status" value="2"/>
</dbReference>
<feature type="domain" description="RCK C-terminal" evidence="8">
    <location>
        <begin position="230"/>
        <end position="315"/>
    </location>
</feature>
<dbReference type="GO" id="GO:0005886">
    <property type="term" value="C:plasma membrane"/>
    <property type="evidence" value="ECO:0007669"/>
    <property type="project" value="TreeGrafter"/>
</dbReference>
<keyword evidence="3 7" id="KW-0812">Transmembrane</keyword>
<accession>A0A1M7XVK4</accession>
<organism evidence="9 10">
    <name type="scientific">Desulfopila aestuarii DSM 18488</name>
    <dbReference type="NCBI Taxonomy" id="1121416"/>
    <lineage>
        <taxon>Bacteria</taxon>
        <taxon>Pseudomonadati</taxon>
        <taxon>Thermodesulfobacteriota</taxon>
        <taxon>Desulfobulbia</taxon>
        <taxon>Desulfobulbales</taxon>
        <taxon>Desulfocapsaceae</taxon>
        <taxon>Desulfopila</taxon>
    </lineage>
</organism>
<dbReference type="InterPro" id="IPR036721">
    <property type="entry name" value="RCK_C_sf"/>
</dbReference>
<feature type="transmembrane region" description="Helical" evidence="7">
    <location>
        <begin position="423"/>
        <end position="456"/>
    </location>
</feature>
<dbReference type="PROSITE" id="PS51202">
    <property type="entry name" value="RCK_C"/>
    <property type="match status" value="2"/>
</dbReference>
<evidence type="ECO:0000259" key="8">
    <source>
        <dbReference type="PROSITE" id="PS51202"/>
    </source>
</evidence>
<evidence type="ECO:0000256" key="5">
    <source>
        <dbReference type="ARBA" id="ARBA00022989"/>
    </source>
</evidence>
<sequence length="612" mass="64712">MDVPMLTPEMITVFAILGLVVILLVFDLLRVDVVGLLVMTSLPLAGLLKPGEATAGLGSTAVVVLICVTVIGASLNKTGIMSVVAQKIMNVAGKSQSRVVSLIALAVALPSALMSNVGAAALMLPATLQVAKKSRISVSKLVMPMGFCANMGGNLTLIGSTPFIILNDVMGQWWKTNPPADGEAFTPLGLFAVTPIGIALLIGTITYFLLIGCRLLPAGEGADEGRLASSKLRSIYGSEVGQGVEFVIPPGFSRKTLGQLDLRANFKTSAVAVAKDQGKTKVMAPLSTTLIEPGDIVLAVGNEESLQRIMAELGWQPEADIKTFAAETSPEKVGILEGIVTARSGLNGHTMGEIQLKQLFTLNPLAIMRGNEIHIEKLDGIILKPGDAVLLAGGWDKLKYLQEKTEIVYTEKLRGVEVREEKAWVALAALGAFLLLSIFMGISLAVAGLAALLILVVGKVLHIDEVYRTIEWKTVFLVAGLIPLGAAFEKTGAANYLAVSILQQFSGITPLMLYLVLALLTSFFALFVSNVGTTVLLVPLAMSLASQIGGDPKIAGLVVAISSINTFILPTHQVNALIMQPGGYKTSDYMRVGSGMMVLFLVILMGMLAIFY</sequence>
<dbReference type="InterPro" id="IPR006037">
    <property type="entry name" value="RCK_C"/>
</dbReference>
<evidence type="ECO:0000256" key="2">
    <source>
        <dbReference type="ARBA" id="ARBA00022448"/>
    </source>
</evidence>
<evidence type="ECO:0000313" key="10">
    <source>
        <dbReference type="Proteomes" id="UP000184603"/>
    </source>
</evidence>
<keyword evidence="4" id="KW-0677">Repeat</keyword>
<dbReference type="Pfam" id="PF02080">
    <property type="entry name" value="TrkA_C"/>
    <property type="match status" value="1"/>
</dbReference>
<keyword evidence="10" id="KW-1185">Reference proteome</keyword>
<dbReference type="PANTHER" id="PTHR43652">
    <property type="entry name" value="BASIC AMINO ACID ANTIPORTER YFCC-RELATED"/>
    <property type="match status" value="1"/>
</dbReference>
<dbReference type="PANTHER" id="PTHR43652:SF2">
    <property type="entry name" value="BASIC AMINO ACID ANTIPORTER YFCC-RELATED"/>
    <property type="match status" value="1"/>
</dbReference>
<gene>
    <name evidence="9" type="ORF">SAMN02745220_00072</name>
</gene>
<proteinExistence type="predicted"/>
<dbReference type="Pfam" id="PF03600">
    <property type="entry name" value="CitMHS"/>
    <property type="match status" value="1"/>
</dbReference>
<dbReference type="InterPro" id="IPR051679">
    <property type="entry name" value="DASS-Related_Transporters"/>
</dbReference>
<keyword evidence="5 7" id="KW-1133">Transmembrane helix</keyword>
<protein>
    <submittedName>
        <fullName evidence="9">TrkA-C domain-containing protein</fullName>
    </submittedName>
</protein>
<feature type="transmembrane region" description="Helical" evidence="7">
    <location>
        <begin position="592"/>
        <end position="611"/>
    </location>
</feature>
<dbReference type="AlphaFoldDB" id="A0A1M7XVK4"/>
<reference evidence="9 10" key="1">
    <citation type="submission" date="2016-12" db="EMBL/GenBank/DDBJ databases">
        <authorList>
            <person name="Song W.-J."/>
            <person name="Kurnit D.M."/>
        </authorList>
    </citation>
    <scope>NUCLEOTIDE SEQUENCE [LARGE SCALE GENOMIC DNA]</scope>
    <source>
        <strain evidence="9 10">DSM 18488</strain>
    </source>
</reference>
<dbReference type="GO" id="GO:0006813">
    <property type="term" value="P:potassium ion transport"/>
    <property type="evidence" value="ECO:0007669"/>
    <property type="project" value="InterPro"/>
</dbReference>
<feature type="transmembrane region" description="Helical" evidence="7">
    <location>
        <begin position="99"/>
        <end position="124"/>
    </location>
</feature>
<feature type="domain" description="RCK C-terminal" evidence="8">
    <location>
        <begin position="323"/>
        <end position="407"/>
    </location>
</feature>
<feature type="transmembrane region" description="Helical" evidence="7">
    <location>
        <begin position="476"/>
        <end position="499"/>
    </location>
</feature>
<dbReference type="OrthoDB" id="9765532at2"/>
<evidence type="ECO:0000256" key="6">
    <source>
        <dbReference type="ARBA" id="ARBA00023136"/>
    </source>
</evidence>
<feature type="transmembrane region" description="Helical" evidence="7">
    <location>
        <begin position="12"/>
        <end position="42"/>
    </location>
</feature>
<keyword evidence="2" id="KW-0813">Transport</keyword>
<evidence type="ECO:0000256" key="7">
    <source>
        <dbReference type="SAM" id="Phobius"/>
    </source>
</evidence>
<dbReference type="InterPro" id="IPR004680">
    <property type="entry name" value="Cit_transptr-like_dom"/>
</dbReference>
<evidence type="ECO:0000256" key="3">
    <source>
        <dbReference type="ARBA" id="ARBA00022692"/>
    </source>
</evidence>
<evidence type="ECO:0000256" key="4">
    <source>
        <dbReference type="ARBA" id="ARBA00022737"/>
    </source>
</evidence>
<evidence type="ECO:0000256" key="1">
    <source>
        <dbReference type="ARBA" id="ARBA00004141"/>
    </source>
</evidence>
<dbReference type="EMBL" id="FRFE01000001">
    <property type="protein sequence ID" value="SHO42650.1"/>
    <property type="molecule type" value="Genomic_DNA"/>
</dbReference>
<feature type="transmembrane region" description="Helical" evidence="7">
    <location>
        <begin position="554"/>
        <end position="571"/>
    </location>
</feature>
<comment type="subcellular location">
    <subcellularLocation>
        <location evidence="1">Membrane</location>
        <topology evidence="1">Multi-pass membrane protein</topology>
    </subcellularLocation>
</comment>
<feature type="transmembrane region" description="Helical" evidence="7">
    <location>
        <begin position="185"/>
        <end position="210"/>
    </location>
</feature>
<name>A0A1M7XVK4_9BACT</name>
<dbReference type="Proteomes" id="UP000184603">
    <property type="component" value="Unassembled WGS sequence"/>
</dbReference>
<dbReference type="RefSeq" id="WP_084553280.1">
    <property type="nucleotide sequence ID" value="NZ_FRFE01000001.1"/>
</dbReference>
<evidence type="ECO:0000313" key="9">
    <source>
        <dbReference type="EMBL" id="SHO42650.1"/>
    </source>
</evidence>